<organism evidence="1">
    <name type="scientific">marine metagenome</name>
    <dbReference type="NCBI Taxonomy" id="408172"/>
    <lineage>
        <taxon>unclassified sequences</taxon>
        <taxon>metagenomes</taxon>
        <taxon>ecological metagenomes</taxon>
    </lineage>
</organism>
<protein>
    <submittedName>
        <fullName evidence="1">Uncharacterized protein</fullName>
    </submittedName>
</protein>
<feature type="non-terminal residue" evidence="1">
    <location>
        <position position="27"/>
    </location>
</feature>
<sequence length="27" mass="2901">MGIDRHLISAVGSCPQRSCKRKADANS</sequence>
<dbReference type="EMBL" id="UINC01209841">
    <property type="protein sequence ID" value="SVE33038.1"/>
    <property type="molecule type" value="Genomic_DNA"/>
</dbReference>
<name>A0A383CN22_9ZZZZ</name>
<dbReference type="AlphaFoldDB" id="A0A383CN22"/>
<proteinExistence type="predicted"/>
<gene>
    <name evidence="1" type="ORF">METZ01_LOCUS485892</name>
</gene>
<reference evidence="1" key="1">
    <citation type="submission" date="2018-05" db="EMBL/GenBank/DDBJ databases">
        <authorList>
            <person name="Lanie J.A."/>
            <person name="Ng W.-L."/>
            <person name="Kazmierczak K.M."/>
            <person name="Andrzejewski T.M."/>
            <person name="Davidsen T.M."/>
            <person name="Wayne K.J."/>
            <person name="Tettelin H."/>
            <person name="Glass J.I."/>
            <person name="Rusch D."/>
            <person name="Podicherti R."/>
            <person name="Tsui H.-C.T."/>
            <person name="Winkler M.E."/>
        </authorList>
    </citation>
    <scope>NUCLEOTIDE SEQUENCE</scope>
</reference>
<accession>A0A383CN22</accession>
<evidence type="ECO:0000313" key="1">
    <source>
        <dbReference type="EMBL" id="SVE33038.1"/>
    </source>
</evidence>